<sequence length="115" mass="14177">VDYFEVHNTKLSDLGQWKRIFLNRMEYRYLNAYLAWLSSEPPFENVFRQIASFKTFTKRREEQLIIWFKKILRIIRVEIQLHMGPYTEDEEHEFWYLYNCCKHPILVASKSQPQK</sequence>
<name>A0A1B6DLE9_9HEMI</name>
<organism evidence="1">
    <name type="scientific">Clastoptera arizonana</name>
    <name type="common">Arizona spittle bug</name>
    <dbReference type="NCBI Taxonomy" id="38151"/>
    <lineage>
        <taxon>Eukaryota</taxon>
        <taxon>Metazoa</taxon>
        <taxon>Ecdysozoa</taxon>
        <taxon>Arthropoda</taxon>
        <taxon>Hexapoda</taxon>
        <taxon>Insecta</taxon>
        <taxon>Pterygota</taxon>
        <taxon>Neoptera</taxon>
        <taxon>Paraneoptera</taxon>
        <taxon>Hemiptera</taxon>
        <taxon>Auchenorrhyncha</taxon>
        <taxon>Cercopoidea</taxon>
        <taxon>Clastopteridae</taxon>
        <taxon>Clastoptera</taxon>
    </lineage>
</organism>
<dbReference type="EMBL" id="GEDC01010762">
    <property type="protein sequence ID" value="JAS26536.1"/>
    <property type="molecule type" value="Transcribed_RNA"/>
</dbReference>
<gene>
    <name evidence="1" type="ORF">g.44385</name>
</gene>
<accession>A0A1B6DLE9</accession>
<proteinExistence type="predicted"/>
<feature type="non-terminal residue" evidence="1">
    <location>
        <position position="115"/>
    </location>
</feature>
<reference evidence="1" key="1">
    <citation type="submission" date="2015-12" db="EMBL/GenBank/DDBJ databases">
        <title>De novo transcriptome assembly of four potential Pierce s Disease insect vectors from Arizona vineyards.</title>
        <authorList>
            <person name="Tassone E.E."/>
        </authorList>
    </citation>
    <scope>NUCLEOTIDE SEQUENCE</scope>
</reference>
<protein>
    <submittedName>
        <fullName evidence="1">Uncharacterized protein</fullName>
    </submittedName>
</protein>
<feature type="non-terminal residue" evidence="1">
    <location>
        <position position="1"/>
    </location>
</feature>
<evidence type="ECO:0000313" key="1">
    <source>
        <dbReference type="EMBL" id="JAS26536.1"/>
    </source>
</evidence>
<dbReference type="AlphaFoldDB" id="A0A1B6DLE9"/>